<feature type="domain" description="AAA+ ATPase" evidence="1">
    <location>
        <begin position="40"/>
        <end position="252"/>
    </location>
</feature>
<proteinExistence type="predicted"/>
<dbReference type="SUPFAM" id="SSF52540">
    <property type="entry name" value="P-loop containing nucleoside triphosphate hydrolases"/>
    <property type="match status" value="1"/>
</dbReference>
<dbReference type="Pfam" id="PF13401">
    <property type="entry name" value="AAA_22"/>
    <property type="match status" value="1"/>
</dbReference>
<name>A0ABT7VSG5_9GAMM</name>
<protein>
    <submittedName>
        <fullName evidence="2">AAA family ATPase</fullName>
    </submittedName>
</protein>
<reference evidence="2" key="1">
    <citation type="submission" date="2023-06" db="EMBL/GenBank/DDBJ databases">
        <title>Uncultivated large filamentous bacteria from sulfidic sediments reveal new species and different genomic features in energy metabolism and defense.</title>
        <authorList>
            <person name="Fonseca A."/>
        </authorList>
    </citation>
    <scope>NUCLEOTIDE SEQUENCE</scope>
    <source>
        <strain evidence="2">HSG4</strain>
    </source>
</reference>
<evidence type="ECO:0000313" key="3">
    <source>
        <dbReference type="Proteomes" id="UP001171945"/>
    </source>
</evidence>
<dbReference type="SMART" id="SM00382">
    <property type="entry name" value="AAA"/>
    <property type="match status" value="1"/>
</dbReference>
<dbReference type="InterPro" id="IPR027417">
    <property type="entry name" value="P-loop_NTPase"/>
</dbReference>
<evidence type="ECO:0000313" key="2">
    <source>
        <dbReference type="EMBL" id="MDM8562612.1"/>
    </source>
</evidence>
<dbReference type="InterPro" id="IPR049945">
    <property type="entry name" value="AAA_22"/>
</dbReference>
<sequence length="287" mass="32402">MAKKNLIGVKISPYQTHGGITKSSLFFGRDALIDKIVYGTPQNYFLMGGRGIGKTSILKQIERRYKELSEKKLLKSEKDRPEVDCRFVSSSENFLLKLPHELNLPKDASPLEILTELVEGSKPKRCLILLDETDNLIKQEVASGCETLKVLRQFSEDGSCYFILAGFWELFKNTLDHQSPIHNFAKSISEKSKPYIEITSLESEDCQKMITEPMKLFGIDSTEVVEEIITVTGGRANLIAMICDQIVQTAPENSKVTEIQSALQSLEIYKALAGWVRLTKDEKHNRL</sequence>
<organism evidence="2 3">
    <name type="scientific">Candidatus Marithioploca araucensis</name>
    <dbReference type="NCBI Taxonomy" id="70273"/>
    <lineage>
        <taxon>Bacteria</taxon>
        <taxon>Pseudomonadati</taxon>
        <taxon>Pseudomonadota</taxon>
        <taxon>Gammaproteobacteria</taxon>
        <taxon>Thiotrichales</taxon>
        <taxon>Thiotrichaceae</taxon>
        <taxon>Candidatus Marithioploca</taxon>
    </lineage>
</organism>
<accession>A0ABT7VSG5</accession>
<dbReference type="Gene3D" id="3.40.50.300">
    <property type="entry name" value="P-loop containing nucleotide triphosphate hydrolases"/>
    <property type="match status" value="1"/>
</dbReference>
<keyword evidence="3" id="KW-1185">Reference proteome</keyword>
<dbReference type="EMBL" id="JAUCGM010000220">
    <property type="protein sequence ID" value="MDM8562612.1"/>
    <property type="molecule type" value="Genomic_DNA"/>
</dbReference>
<feature type="non-terminal residue" evidence="2">
    <location>
        <position position="287"/>
    </location>
</feature>
<dbReference type="Proteomes" id="UP001171945">
    <property type="component" value="Unassembled WGS sequence"/>
</dbReference>
<comment type="caution">
    <text evidence="2">The sequence shown here is derived from an EMBL/GenBank/DDBJ whole genome shotgun (WGS) entry which is preliminary data.</text>
</comment>
<gene>
    <name evidence="2" type="ORF">QUF54_04585</name>
</gene>
<evidence type="ECO:0000259" key="1">
    <source>
        <dbReference type="SMART" id="SM00382"/>
    </source>
</evidence>
<dbReference type="InterPro" id="IPR003593">
    <property type="entry name" value="AAA+_ATPase"/>
</dbReference>